<keyword evidence="1 8" id="KW-0004">4Fe-4S</keyword>
<reference evidence="10 11" key="2">
    <citation type="journal article" date="2012" name="Stand. Genomic Sci.">
        <title>Complete Genome Sequence of Clostridium clariflavum DSM 19732.</title>
        <authorList>
            <person name="Izquierdo J.A."/>
            <person name="Goodwin L."/>
            <person name="Davenport K.W."/>
            <person name="Teshima H."/>
            <person name="Bruce D."/>
            <person name="Detter C."/>
            <person name="Tapia R."/>
            <person name="Han S."/>
            <person name="Land M."/>
            <person name="Hauser L."/>
            <person name="Jeffries C.D."/>
            <person name="Han J."/>
            <person name="Pitluck S."/>
            <person name="Nolan M."/>
            <person name="Chen A."/>
            <person name="Huntemann M."/>
            <person name="Mavromatis K."/>
            <person name="Mikhailova N."/>
            <person name="Liolios K."/>
            <person name="Woyke T."/>
            <person name="Lynd L.R."/>
        </authorList>
    </citation>
    <scope>NUCLEOTIDE SEQUENCE [LARGE SCALE GENOMIC DNA]</scope>
    <source>
        <strain evidence="11">DSM 19732 / NBRC 101661 / EBR45</strain>
    </source>
</reference>
<comment type="catalytic activity">
    <reaction evidence="8">
        <text>6-carboxy-5,6,7,8-tetrahydropterin + H(+) = 7-carboxy-7-carbaguanine + NH4(+)</text>
        <dbReference type="Rhea" id="RHEA:27974"/>
        <dbReference type="ChEBI" id="CHEBI:15378"/>
        <dbReference type="ChEBI" id="CHEBI:28938"/>
        <dbReference type="ChEBI" id="CHEBI:61032"/>
        <dbReference type="ChEBI" id="CHEBI:61036"/>
        <dbReference type="EC" id="4.3.99.3"/>
    </reaction>
</comment>
<keyword evidence="4 8" id="KW-0460">Magnesium</keyword>
<evidence type="ECO:0000256" key="5">
    <source>
        <dbReference type="ARBA" id="ARBA00023004"/>
    </source>
</evidence>
<keyword evidence="8" id="KW-0671">Queuosine biosynthesis</keyword>
<dbReference type="InterPro" id="IPR013785">
    <property type="entry name" value="Aldolase_TIM"/>
</dbReference>
<dbReference type="EMBL" id="CP003065">
    <property type="protein sequence ID" value="AEV69781.1"/>
    <property type="molecule type" value="Genomic_DNA"/>
</dbReference>
<feature type="binding site" evidence="8">
    <location>
        <position position="25"/>
    </location>
    <ligand>
        <name>substrate</name>
    </ligand>
</feature>
<dbReference type="KEGG" id="ccl:Clocl_3271"/>
<dbReference type="PANTHER" id="PTHR42836">
    <property type="entry name" value="7-CARBOXY-7-DEAZAGUANINE SYNTHASE"/>
    <property type="match status" value="1"/>
</dbReference>
<comment type="caution">
    <text evidence="8">Lacks conserved residue(s) required for the propagation of feature annotation.</text>
</comment>
<reference evidence="11" key="1">
    <citation type="submission" date="2011-12" db="EMBL/GenBank/DDBJ databases">
        <title>Complete sequence of Clostridium clariflavum DSM 19732.</title>
        <authorList>
            <consortium name="US DOE Joint Genome Institute"/>
            <person name="Lucas S."/>
            <person name="Han J."/>
            <person name="Lapidus A."/>
            <person name="Cheng J.-F."/>
            <person name="Goodwin L."/>
            <person name="Pitluck S."/>
            <person name="Peters L."/>
            <person name="Teshima H."/>
            <person name="Detter J.C."/>
            <person name="Han C."/>
            <person name="Tapia R."/>
            <person name="Land M."/>
            <person name="Hauser L."/>
            <person name="Kyrpides N."/>
            <person name="Ivanova N."/>
            <person name="Pagani I."/>
            <person name="Kitzmiller T."/>
            <person name="Lynd L."/>
            <person name="Izquierdo J."/>
            <person name="Woyke T."/>
        </authorList>
    </citation>
    <scope>NUCLEOTIDE SEQUENCE [LARGE SCALE GENOMIC DNA]</scope>
    <source>
        <strain evidence="11">DSM 19732 / NBRC 101661 / EBR45</strain>
    </source>
</reference>
<dbReference type="EC" id="4.3.99.3" evidence="8"/>
<dbReference type="UniPathway" id="UPA00391"/>
<dbReference type="InterPro" id="IPR058240">
    <property type="entry name" value="rSAM_sf"/>
</dbReference>
<dbReference type="RefSeq" id="WP_014256314.1">
    <property type="nucleotide sequence ID" value="NC_016627.1"/>
</dbReference>
<dbReference type="SFLD" id="SFLDS00029">
    <property type="entry name" value="Radical_SAM"/>
    <property type="match status" value="1"/>
</dbReference>
<comment type="cofactor">
    <cofactor evidence="8">
        <name>Mg(2+)</name>
        <dbReference type="ChEBI" id="CHEBI:18420"/>
    </cofactor>
</comment>
<comment type="cofactor">
    <cofactor evidence="8">
        <name>S-adenosyl-L-methionine</name>
        <dbReference type="ChEBI" id="CHEBI:59789"/>
    </cofactor>
    <text evidence="8">Binds 1 S-adenosyl-L-methionine per subunit.</text>
</comment>
<dbReference type="GO" id="GO:1904047">
    <property type="term" value="F:S-adenosyl-L-methionine binding"/>
    <property type="evidence" value="ECO:0007669"/>
    <property type="project" value="UniProtKB-UniRule"/>
</dbReference>
<feature type="binding site" evidence="8">
    <location>
        <begin position="10"/>
        <end position="12"/>
    </location>
    <ligand>
        <name>substrate</name>
    </ligand>
</feature>
<dbReference type="OrthoDB" id="9792276at2"/>
<organism evidence="10 11">
    <name type="scientific">Acetivibrio clariflavus (strain DSM 19732 / NBRC 101661 / EBR45)</name>
    <name type="common">Clostridium clariflavum</name>
    <dbReference type="NCBI Taxonomy" id="720554"/>
    <lineage>
        <taxon>Bacteria</taxon>
        <taxon>Bacillati</taxon>
        <taxon>Bacillota</taxon>
        <taxon>Clostridia</taxon>
        <taxon>Eubacteriales</taxon>
        <taxon>Oscillospiraceae</taxon>
        <taxon>Acetivibrio</taxon>
    </lineage>
</organism>
<dbReference type="PROSITE" id="PS51918">
    <property type="entry name" value="RADICAL_SAM"/>
    <property type="match status" value="1"/>
</dbReference>
<dbReference type="Gene3D" id="3.20.20.70">
    <property type="entry name" value="Aldolase class I"/>
    <property type="match status" value="1"/>
</dbReference>
<dbReference type="HOGENOM" id="CLU_066739_2_0_9"/>
<dbReference type="HAMAP" id="MF_00917">
    <property type="entry name" value="QueE"/>
    <property type="match status" value="1"/>
</dbReference>
<evidence type="ECO:0000256" key="8">
    <source>
        <dbReference type="HAMAP-Rule" id="MF_00917"/>
    </source>
</evidence>
<feature type="binding site" evidence="8">
    <location>
        <position position="38"/>
    </location>
    <ligand>
        <name>Mg(2+)</name>
        <dbReference type="ChEBI" id="CHEBI:18420"/>
    </ligand>
</feature>
<dbReference type="GO" id="GO:0000287">
    <property type="term" value="F:magnesium ion binding"/>
    <property type="evidence" value="ECO:0007669"/>
    <property type="project" value="UniProtKB-UniRule"/>
</dbReference>
<dbReference type="Pfam" id="PF04055">
    <property type="entry name" value="Radical_SAM"/>
    <property type="match status" value="1"/>
</dbReference>
<dbReference type="PANTHER" id="PTHR42836:SF1">
    <property type="entry name" value="7-CARBOXY-7-DEAZAGUANINE SYNTHASE"/>
    <property type="match status" value="1"/>
</dbReference>
<dbReference type="GO" id="GO:0016840">
    <property type="term" value="F:carbon-nitrogen lyase activity"/>
    <property type="evidence" value="ECO:0007669"/>
    <property type="project" value="UniProtKB-UniRule"/>
</dbReference>
<keyword evidence="11" id="KW-1185">Reference proteome</keyword>
<evidence type="ECO:0000256" key="4">
    <source>
        <dbReference type="ARBA" id="ARBA00022842"/>
    </source>
</evidence>
<proteinExistence type="inferred from homology"/>
<evidence type="ECO:0000256" key="2">
    <source>
        <dbReference type="ARBA" id="ARBA00022691"/>
    </source>
</evidence>
<evidence type="ECO:0000256" key="3">
    <source>
        <dbReference type="ARBA" id="ARBA00022723"/>
    </source>
</evidence>
<accession>G8LWS0</accession>
<comment type="pathway">
    <text evidence="8">Purine metabolism; 7-cyano-7-deazaguanine biosynthesis.</text>
</comment>
<comment type="cofactor">
    <cofactor evidence="8">
        <name>[4Fe-4S] cluster</name>
        <dbReference type="ChEBI" id="CHEBI:49883"/>
    </cofactor>
    <text evidence="8">Binds 1 [4Fe-4S] cluster. The cluster is coordinated with 3 cysteines and an exchangeable S-adenosyl-L-methionine.</text>
</comment>
<dbReference type="STRING" id="720554.Clocl_3271"/>
<feature type="binding site" evidence="8">
    <location>
        <position position="70"/>
    </location>
    <ligand>
        <name>S-adenosyl-L-methionine</name>
        <dbReference type="ChEBI" id="CHEBI:59789"/>
    </ligand>
</feature>
<feature type="binding site" evidence="8">
    <location>
        <begin position="35"/>
        <end position="37"/>
    </location>
    <ligand>
        <name>S-adenosyl-L-methionine</name>
        <dbReference type="ChEBI" id="CHEBI:59789"/>
    </ligand>
</feature>
<dbReference type="GO" id="GO:0008616">
    <property type="term" value="P:tRNA queuosine(34) biosynthetic process"/>
    <property type="evidence" value="ECO:0007669"/>
    <property type="project" value="UniProtKB-UniRule"/>
</dbReference>
<dbReference type="CDD" id="cd01335">
    <property type="entry name" value="Radical_SAM"/>
    <property type="match status" value="1"/>
</dbReference>
<dbReference type="AlphaFoldDB" id="G8LWS0"/>
<dbReference type="eggNOG" id="COG0602">
    <property type="taxonomic scope" value="Bacteria"/>
</dbReference>
<dbReference type="InterPro" id="IPR024924">
    <property type="entry name" value="7-CO-7-deazaguanine_synth-like"/>
</dbReference>
<gene>
    <name evidence="8" type="primary">queE</name>
    <name evidence="10" type="ordered locus">Clocl_3271</name>
</gene>
<feature type="binding site" evidence="8">
    <location>
        <position position="68"/>
    </location>
    <ligand>
        <name>substrate</name>
    </ligand>
</feature>
<evidence type="ECO:0000259" key="9">
    <source>
        <dbReference type="PROSITE" id="PS51918"/>
    </source>
</evidence>
<evidence type="ECO:0000256" key="1">
    <source>
        <dbReference type="ARBA" id="ARBA00022485"/>
    </source>
</evidence>
<sequence length="209" mass="24022">MLVNEIFLSIQGESLSTGFPTVFVRFTGCNLRCSYCDTTYAYEEGESMSPSEIFERIKALDYKRVCITGGEPLLQKDLKELLELLRGYTVTIETNGAVSIENVKLGEGHTWVMDMKTPSSGCSEKMVLDNLKFLRDEDEIKFVIGDRKDYEWAKEIIRNHYTKGTISFSPVYGKMDYEELVNWILSDRLEVRFQIQLHKVIWGADRTGV</sequence>
<keyword evidence="6 8" id="KW-0411">Iron-sulfur</keyword>
<comment type="function">
    <text evidence="8">Catalyzes the complex heterocyclic radical-mediated conversion of 6-carboxy-5,6,7,8-tetrahydropterin (CPH4) to 7-carboxy-7-deazaguanine (CDG), a step common to the biosynthetic pathways of all 7-deazapurine-containing compounds.</text>
</comment>
<dbReference type="GO" id="GO:0051539">
    <property type="term" value="F:4 iron, 4 sulfur cluster binding"/>
    <property type="evidence" value="ECO:0007669"/>
    <property type="project" value="UniProtKB-UniRule"/>
</dbReference>
<dbReference type="InterPro" id="IPR007197">
    <property type="entry name" value="rSAM"/>
</dbReference>
<dbReference type="PIRSF" id="PIRSF000370">
    <property type="entry name" value="QueE"/>
    <property type="match status" value="1"/>
</dbReference>
<feature type="binding site" evidence="8">
    <location>
        <position position="36"/>
    </location>
    <ligand>
        <name>[4Fe-4S] cluster</name>
        <dbReference type="ChEBI" id="CHEBI:49883"/>
        <note>4Fe-4S-S-AdoMet</note>
    </ligand>
</feature>
<comment type="similarity">
    <text evidence="8">Belongs to the radical SAM superfamily. 7-carboxy-7-deazaguanine synthase family.</text>
</comment>
<evidence type="ECO:0000313" key="10">
    <source>
        <dbReference type="EMBL" id="AEV69781.1"/>
    </source>
</evidence>
<evidence type="ECO:0000256" key="7">
    <source>
        <dbReference type="ARBA" id="ARBA00023239"/>
    </source>
</evidence>
<keyword evidence="2 8" id="KW-0949">S-adenosyl-L-methionine</keyword>
<name>G8LWS0_ACECE</name>
<evidence type="ECO:0000313" key="11">
    <source>
        <dbReference type="Proteomes" id="UP000005435"/>
    </source>
</evidence>
<dbReference type="Proteomes" id="UP000005435">
    <property type="component" value="Chromosome"/>
</dbReference>
<dbReference type="SUPFAM" id="SSF102114">
    <property type="entry name" value="Radical SAM enzymes"/>
    <property type="match status" value="1"/>
</dbReference>
<feature type="domain" description="Radical SAM core" evidence="9">
    <location>
        <begin position="16"/>
        <end position="204"/>
    </location>
</feature>
<evidence type="ECO:0000256" key="6">
    <source>
        <dbReference type="ARBA" id="ARBA00023014"/>
    </source>
</evidence>
<feature type="binding site" evidence="8">
    <location>
        <position position="29"/>
    </location>
    <ligand>
        <name>[4Fe-4S] cluster</name>
        <dbReference type="ChEBI" id="CHEBI:49883"/>
        <note>4Fe-4S-S-AdoMet</note>
    </ligand>
</feature>
<keyword evidence="3 8" id="KW-0479">Metal-binding</keyword>
<feature type="binding site" evidence="8">
    <location>
        <position position="33"/>
    </location>
    <ligand>
        <name>[4Fe-4S] cluster</name>
        <dbReference type="ChEBI" id="CHEBI:49883"/>
        <note>4Fe-4S-S-AdoMet</note>
    </ligand>
</feature>
<comment type="subunit">
    <text evidence="8">Homodimer.</text>
</comment>
<protein>
    <recommendedName>
        <fullName evidence="8">7-carboxy-7-deazaguanine synthase</fullName>
        <shortName evidence="8">CDG synthase</shortName>
        <ecNumber evidence="8">4.3.99.3</ecNumber>
    </recommendedName>
    <alternativeName>
        <fullName evidence="8">Queuosine biosynthesis protein QueE</fullName>
    </alternativeName>
</protein>
<keyword evidence="7 8" id="KW-0456">Lyase</keyword>
<keyword evidence="5 8" id="KW-0408">Iron</keyword>